<feature type="domain" description="B box-type" evidence="2">
    <location>
        <begin position="84"/>
        <end position="134"/>
    </location>
</feature>
<dbReference type="PROSITE" id="PS50119">
    <property type="entry name" value="ZF_BBOX"/>
    <property type="match status" value="1"/>
</dbReference>
<dbReference type="SUPFAM" id="SSF57845">
    <property type="entry name" value="B-box zinc-binding domain"/>
    <property type="match status" value="1"/>
</dbReference>
<evidence type="ECO:0000259" key="2">
    <source>
        <dbReference type="PROSITE" id="PS50119"/>
    </source>
</evidence>
<dbReference type="InterPro" id="IPR011042">
    <property type="entry name" value="6-blade_b-propeller_TolB-like"/>
</dbReference>
<organism evidence="3 4">
    <name type="scientific">Mytilus coruscus</name>
    <name type="common">Sea mussel</name>
    <dbReference type="NCBI Taxonomy" id="42192"/>
    <lineage>
        <taxon>Eukaryota</taxon>
        <taxon>Metazoa</taxon>
        <taxon>Spiralia</taxon>
        <taxon>Lophotrochozoa</taxon>
        <taxon>Mollusca</taxon>
        <taxon>Bivalvia</taxon>
        <taxon>Autobranchia</taxon>
        <taxon>Pteriomorphia</taxon>
        <taxon>Mytilida</taxon>
        <taxon>Mytiloidea</taxon>
        <taxon>Mytilidae</taxon>
        <taxon>Mytilinae</taxon>
        <taxon>Mytilus</taxon>
    </lineage>
</organism>
<dbReference type="Proteomes" id="UP000507470">
    <property type="component" value="Unassembled WGS sequence"/>
</dbReference>
<evidence type="ECO:0000313" key="4">
    <source>
        <dbReference type="Proteomes" id="UP000507470"/>
    </source>
</evidence>
<dbReference type="SUPFAM" id="SSF63825">
    <property type="entry name" value="YWTD domain"/>
    <property type="match status" value="1"/>
</dbReference>
<dbReference type="OrthoDB" id="6089885at2759"/>
<dbReference type="Gene3D" id="4.10.830.40">
    <property type="match status" value="1"/>
</dbReference>
<dbReference type="InterPro" id="IPR000315">
    <property type="entry name" value="Znf_B-box"/>
</dbReference>
<sequence>MMFPVGITTDKYGNAYVTCSITNKVLVILADGKQNKEILKACDGLVVPRAIYNDKSENRLFVCNVNNGMAFSYFVCTTQWQLNERSLHCGPCDYKHETNSAVKWCVDCTEALCSTCFDVHKSYKILRSHTVISIGDHNVLQGIILDLSEAQRCDLHDKPSEYFCPLHDQVVCIKCIQTKHSQCTGWLPITEAADGVKSSVAKETIGQDLDDVIRSVEVLIDSHDKERLSNENVCKNLKDEASKVVQSIIKRVKELETEFVNTVEVQHQDVTDKIGSRTIIFLSIRKISKELSGHTEKVKSVTEEPIAVLKEIQLSAPVQSFLSEGTVLCHVQNDSKHLAFQPTKLHKVQSHIAASVSKLTIQKIELQKVVKIDINHSESKGMRIGNAVILPNKQLFFKLTESNNFVIYTSAGEFVRYLTVTDNLSCNYMTIVDTERLAFSYGISRKVNIFNILRQKSEKEITFREQCYGLSCDGKKLYAVGETVIFCVDLTDERLCISSVPLKVDYVVFLSVNGDKLYYADNKKDTVYCCNKNGKEIWSFKQEIMKFPDGIATDKYGNAYVTCKTSHNVLVISADGKHYKEILNAFDGLKGKSHILRQIREMFTCLQYSKWTSVIMYN</sequence>
<dbReference type="AlphaFoldDB" id="A0A6J8CY74"/>
<dbReference type="PANTHER" id="PTHR25462">
    <property type="entry name" value="BONUS, ISOFORM C-RELATED"/>
    <property type="match status" value="1"/>
</dbReference>
<dbReference type="SUPFAM" id="SSF63829">
    <property type="entry name" value="Calcium-dependent phosphotriesterase"/>
    <property type="match status" value="1"/>
</dbReference>
<accession>A0A6J8CY74</accession>
<dbReference type="EMBL" id="CACVKT020006208">
    <property type="protein sequence ID" value="CAC5400526.1"/>
    <property type="molecule type" value="Genomic_DNA"/>
</dbReference>
<keyword evidence="1" id="KW-0479">Metal-binding</keyword>
<dbReference type="InterPro" id="IPR047153">
    <property type="entry name" value="TRIM45/56/19-like"/>
</dbReference>
<name>A0A6J8CY74_MYTCO</name>
<keyword evidence="1" id="KW-0862">Zinc</keyword>
<protein>
    <recommendedName>
        <fullName evidence="2">B box-type domain-containing protein</fullName>
    </recommendedName>
</protein>
<proteinExistence type="predicted"/>
<dbReference type="Gene3D" id="3.30.160.60">
    <property type="entry name" value="Classic Zinc Finger"/>
    <property type="match status" value="1"/>
</dbReference>
<dbReference type="CDD" id="cd19757">
    <property type="entry name" value="Bbox1"/>
    <property type="match status" value="1"/>
</dbReference>
<dbReference type="Gene3D" id="2.120.10.30">
    <property type="entry name" value="TolB, C-terminal domain"/>
    <property type="match status" value="1"/>
</dbReference>
<evidence type="ECO:0000256" key="1">
    <source>
        <dbReference type="PROSITE-ProRule" id="PRU00024"/>
    </source>
</evidence>
<dbReference type="GO" id="GO:0008270">
    <property type="term" value="F:zinc ion binding"/>
    <property type="evidence" value="ECO:0007669"/>
    <property type="project" value="UniProtKB-KW"/>
</dbReference>
<reference evidence="3 4" key="1">
    <citation type="submission" date="2020-06" db="EMBL/GenBank/DDBJ databases">
        <authorList>
            <person name="Li R."/>
            <person name="Bekaert M."/>
        </authorList>
    </citation>
    <scope>NUCLEOTIDE SEQUENCE [LARGE SCALE GENOMIC DNA]</scope>
    <source>
        <strain evidence="4">wild</strain>
    </source>
</reference>
<evidence type="ECO:0000313" key="3">
    <source>
        <dbReference type="EMBL" id="CAC5400526.1"/>
    </source>
</evidence>
<gene>
    <name evidence="3" type="ORF">MCOR_34700</name>
</gene>
<keyword evidence="4" id="KW-1185">Reference proteome</keyword>
<keyword evidence="1" id="KW-0863">Zinc-finger</keyword>
<dbReference type="PANTHER" id="PTHR25462:SF296">
    <property type="entry name" value="MEIOTIC P26, ISOFORM F"/>
    <property type="match status" value="1"/>
</dbReference>